<evidence type="ECO:0000313" key="1">
    <source>
        <dbReference type="EMBL" id="EMI53302.1"/>
    </source>
</evidence>
<proteinExistence type="predicted"/>
<reference evidence="1 2" key="1">
    <citation type="journal article" date="2013" name="Mar. Genomics">
        <title>Expression of sulfatases in Rhodopirellula baltica and the diversity of sulfatases in the genus Rhodopirellula.</title>
        <authorList>
            <person name="Wegner C.E."/>
            <person name="Richter-Heitmann T."/>
            <person name="Klindworth A."/>
            <person name="Klockow C."/>
            <person name="Richter M."/>
            <person name="Achstetter T."/>
            <person name="Glockner F.O."/>
            <person name="Harder J."/>
        </authorList>
    </citation>
    <scope>NUCLEOTIDE SEQUENCE [LARGE SCALE GENOMIC DNA]</scope>
    <source>
        <strain evidence="1 2">SM41</strain>
    </source>
</reference>
<protein>
    <submittedName>
        <fullName evidence="1">Uncharacterized protein</fullName>
    </submittedName>
</protein>
<evidence type="ECO:0000313" key="2">
    <source>
        <dbReference type="Proteomes" id="UP000011885"/>
    </source>
</evidence>
<gene>
    <name evidence="1" type="ORF">RSSM_05275</name>
</gene>
<dbReference type="AlphaFoldDB" id="M5TVS2"/>
<keyword evidence="2" id="KW-1185">Reference proteome</keyword>
<sequence>MDFAKLLIVSENRHTNCLARIQGRENGRWSLVGAGVADIASFLLVERRVKLIQIQLGMHFLSQSLTSDNG</sequence>
<name>M5TVS2_9BACT</name>
<dbReference type="Proteomes" id="UP000011885">
    <property type="component" value="Unassembled WGS sequence"/>
</dbReference>
<comment type="caution">
    <text evidence="1">The sequence shown here is derived from an EMBL/GenBank/DDBJ whole genome shotgun (WGS) entry which is preliminary data.</text>
</comment>
<accession>M5TVS2</accession>
<organism evidence="1 2">
    <name type="scientific">Rhodopirellula sallentina SM41</name>
    <dbReference type="NCBI Taxonomy" id="1263870"/>
    <lineage>
        <taxon>Bacteria</taxon>
        <taxon>Pseudomonadati</taxon>
        <taxon>Planctomycetota</taxon>
        <taxon>Planctomycetia</taxon>
        <taxon>Pirellulales</taxon>
        <taxon>Pirellulaceae</taxon>
        <taxon>Rhodopirellula</taxon>
    </lineage>
</organism>
<dbReference type="EMBL" id="ANOH01000364">
    <property type="protein sequence ID" value="EMI53302.1"/>
    <property type="molecule type" value="Genomic_DNA"/>
</dbReference>
<dbReference type="RefSeq" id="WP_008685587.1">
    <property type="nucleotide sequence ID" value="NZ_ANOH01000364.1"/>
</dbReference>